<dbReference type="PANTHER" id="PTHR46284">
    <property type="entry name" value="PROTEIN KINESIN LIGHT CHAIN-RELATED 3"/>
    <property type="match status" value="1"/>
</dbReference>
<evidence type="ECO:0000256" key="1">
    <source>
        <dbReference type="SAM" id="MobiDB-lite"/>
    </source>
</evidence>
<evidence type="ECO:0008006" key="4">
    <source>
        <dbReference type="Google" id="ProtNLM"/>
    </source>
</evidence>
<dbReference type="PANTHER" id="PTHR46284:SF5">
    <property type="entry name" value="PROTEIN KINESIN LIGHT CHAIN-RELATED 3"/>
    <property type="match status" value="1"/>
</dbReference>
<dbReference type="EMBL" id="CM026425">
    <property type="protein sequence ID" value="KAG0576650.1"/>
    <property type="molecule type" value="Genomic_DNA"/>
</dbReference>
<keyword evidence="3" id="KW-1185">Reference proteome</keyword>
<name>A0A8T0HZP6_CERPU</name>
<accession>A0A8T0HZP6</accession>
<dbReference type="InterPro" id="IPR019734">
    <property type="entry name" value="TPR_rpt"/>
</dbReference>
<reference evidence="2" key="1">
    <citation type="submission" date="2020-06" db="EMBL/GenBank/DDBJ databases">
        <title>WGS assembly of Ceratodon purpureus strain R40.</title>
        <authorList>
            <person name="Carey S.B."/>
            <person name="Jenkins J."/>
            <person name="Shu S."/>
            <person name="Lovell J.T."/>
            <person name="Sreedasyam A."/>
            <person name="Maumus F."/>
            <person name="Tiley G.P."/>
            <person name="Fernandez-Pozo N."/>
            <person name="Barry K."/>
            <person name="Chen C."/>
            <person name="Wang M."/>
            <person name="Lipzen A."/>
            <person name="Daum C."/>
            <person name="Saski C.A."/>
            <person name="Payton A.C."/>
            <person name="Mcbreen J.C."/>
            <person name="Conrad R.E."/>
            <person name="Kollar L.M."/>
            <person name="Olsson S."/>
            <person name="Huttunen S."/>
            <person name="Landis J.B."/>
            <person name="Wickett N.J."/>
            <person name="Johnson M.G."/>
            <person name="Rensing S.A."/>
            <person name="Grimwood J."/>
            <person name="Schmutz J."/>
            <person name="Mcdaniel S.F."/>
        </authorList>
    </citation>
    <scope>NUCLEOTIDE SEQUENCE</scope>
    <source>
        <strain evidence="2">R40</strain>
    </source>
</reference>
<proteinExistence type="predicted"/>
<dbReference type="Proteomes" id="UP000822688">
    <property type="component" value="Chromosome 5"/>
</dbReference>
<feature type="region of interest" description="Disordered" evidence="1">
    <location>
        <begin position="1"/>
        <end position="114"/>
    </location>
</feature>
<sequence length="717" mass="78217">MPPHATSNFGGMPGKVMKSMPPVTPPREDSSEAAGTGAKRAAWKSSRKSSSKVMPKEPSPKQAASADLKTLRKSKSGALIPTKEPLKSCLKKPSDGSQKLSVASSPPLSHRSECTQLSMRSEFTESVFEHSELHDGDGECTPGTPKSVEFASQHQEIAPTWSTTPSVADEVLDGEHPSAEHEPVVAAPRRREIPVAFLEAFSRDEDSVADSPHMGPYLIKLAKSHASGENPVKALEYCIRAVKFYERHSQRENVLDLVISLHILAALHCHLGQYEDAVTLLQRSLTIPDLENGGEEHALASFSGHMQLGDTLNVVGKLAPSLQSYHRALDIQKSILGEFDSRVAETCTYIAEAHVQALEFAEARELCEHALVIHTEHCEPGSVDEAADHRLLAIIYSAQGEHSKALDSLVYANDIYVNFDLQLDVATGNQSIGDELLALGRDSEALQCFGKCVGDFKMLKGEHDALVASAHTSLADLFLRTNNPREAKVHCQNALQIYAKKGVGHVPSDVAFGLVNIASILEQLNEKETALLLLQRAYNIQDRIPGQQSTLAGLEAQIGILQNMLRQFKLALQSFENAVAKMKSGTLRNSPLLGLVINQMGITAIELGDIPQAACYFEEAKSVMESTAGPQHLDTLDVCNNLACTYANLGRTEEARELLEEVVRMKEEKLGAVHPDVGEDRARLQVLLSEGQTTTYKRSRKLVEMLTSARKAFHTSK</sequence>
<comment type="caution">
    <text evidence="2">The sequence shown here is derived from an EMBL/GenBank/DDBJ whole genome shotgun (WGS) entry which is preliminary data.</text>
</comment>
<dbReference type="SMART" id="SM00028">
    <property type="entry name" value="TPR"/>
    <property type="match status" value="10"/>
</dbReference>
<evidence type="ECO:0000313" key="2">
    <source>
        <dbReference type="EMBL" id="KAG0576650.1"/>
    </source>
</evidence>
<feature type="compositionally biased region" description="Basic residues" evidence="1">
    <location>
        <begin position="41"/>
        <end position="50"/>
    </location>
</feature>
<dbReference type="SUPFAM" id="SSF48452">
    <property type="entry name" value="TPR-like"/>
    <property type="match status" value="3"/>
</dbReference>
<dbReference type="InterPro" id="IPR011990">
    <property type="entry name" value="TPR-like_helical_dom_sf"/>
</dbReference>
<organism evidence="2 3">
    <name type="scientific">Ceratodon purpureus</name>
    <name type="common">Fire moss</name>
    <name type="synonym">Dicranum purpureum</name>
    <dbReference type="NCBI Taxonomy" id="3225"/>
    <lineage>
        <taxon>Eukaryota</taxon>
        <taxon>Viridiplantae</taxon>
        <taxon>Streptophyta</taxon>
        <taxon>Embryophyta</taxon>
        <taxon>Bryophyta</taxon>
        <taxon>Bryophytina</taxon>
        <taxon>Bryopsida</taxon>
        <taxon>Dicranidae</taxon>
        <taxon>Pseudoditrichales</taxon>
        <taxon>Ditrichaceae</taxon>
        <taxon>Ceratodon</taxon>
    </lineage>
</organism>
<protein>
    <recommendedName>
        <fullName evidence="4">Kinesin light chain</fullName>
    </recommendedName>
</protein>
<feature type="compositionally biased region" description="Polar residues" evidence="1">
    <location>
        <begin position="95"/>
        <end position="107"/>
    </location>
</feature>
<evidence type="ECO:0000313" key="3">
    <source>
        <dbReference type="Proteomes" id="UP000822688"/>
    </source>
</evidence>
<dbReference type="AlphaFoldDB" id="A0A8T0HZP6"/>
<dbReference type="Pfam" id="PF13374">
    <property type="entry name" value="TPR_10"/>
    <property type="match status" value="2"/>
</dbReference>
<gene>
    <name evidence="2" type="ORF">KC19_5G096200</name>
</gene>
<dbReference type="Gene3D" id="1.25.40.10">
    <property type="entry name" value="Tetratricopeptide repeat domain"/>
    <property type="match status" value="4"/>
</dbReference>